<organism evidence="2 3">
    <name type="scientific">Fusarium coffeatum</name>
    <dbReference type="NCBI Taxonomy" id="231269"/>
    <lineage>
        <taxon>Eukaryota</taxon>
        <taxon>Fungi</taxon>
        <taxon>Dikarya</taxon>
        <taxon>Ascomycota</taxon>
        <taxon>Pezizomycotina</taxon>
        <taxon>Sordariomycetes</taxon>
        <taxon>Hypocreomycetidae</taxon>
        <taxon>Hypocreales</taxon>
        <taxon>Nectriaceae</taxon>
        <taxon>Fusarium</taxon>
        <taxon>Fusarium incarnatum-equiseti species complex</taxon>
    </lineage>
</organism>
<gene>
    <name evidence="2" type="ORF">FIESC28_00614</name>
</gene>
<evidence type="ECO:0000313" key="3">
    <source>
        <dbReference type="Proteomes" id="UP000253153"/>
    </source>
</evidence>
<dbReference type="PROSITE" id="PS50181">
    <property type="entry name" value="FBOX"/>
    <property type="match status" value="1"/>
</dbReference>
<dbReference type="AlphaFoldDB" id="A0A366SBA4"/>
<reference evidence="2 3" key="1">
    <citation type="submission" date="2018-06" db="EMBL/GenBank/DDBJ databases">
        <title>Fusarium incarnatum-equiseti species complex species 28.</title>
        <authorList>
            <person name="Gardiner D.M."/>
        </authorList>
    </citation>
    <scope>NUCLEOTIDE SEQUENCE [LARGE SCALE GENOMIC DNA]</scope>
    <source>
        <strain evidence="2 3">FIESC_28</strain>
    </source>
</reference>
<name>A0A366SBA4_9HYPO</name>
<comment type="caution">
    <text evidence="2">The sequence shown here is derived from an EMBL/GenBank/DDBJ whole genome shotgun (WGS) entry which is preliminary data.</text>
</comment>
<evidence type="ECO:0000313" key="2">
    <source>
        <dbReference type="EMBL" id="RBR26617.1"/>
    </source>
</evidence>
<keyword evidence="3" id="KW-1185">Reference proteome</keyword>
<dbReference type="GeneID" id="41990061"/>
<feature type="domain" description="F-box" evidence="1">
    <location>
        <begin position="8"/>
        <end position="56"/>
    </location>
</feature>
<dbReference type="InterPro" id="IPR001810">
    <property type="entry name" value="F-box_dom"/>
</dbReference>
<dbReference type="Proteomes" id="UP000253153">
    <property type="component" value="Unassembled WGS sequence"/>
</dbReference>
<protein>
    <recommendedName>
        <fullName evidence="1">F-box domain-containing protein</fullName>
    </recommendedName>
</protein>
<sequence>MEEKRPPPANLPTLPAELVDNIANFLPNRDIKSLRLTSRFVDSCVKLRLDRVFISANPLNIHVVEEVANHEYLRKGVTEIIWDEPYFECHATIPPNYKYKTGSFDFALGCPSWYWWSGRRAISQLAKSKGNDTVANRPDLLDRMRKLAAAMLPGESYYYYHQLLEQERWMLRSGADWKVFEYALDRFPSLRRVTISTKVHGKLFMPRYETPLIRSFPYGFVYPLPSPRGFPDAHRTSRIIWKDKSTEPSNEYQIFRRGLCSALRVLAKHGKHKVSEFIVEDDECRDIDWYRRHKSNLPFEIEDYTSMMDDQGCALDDLYSLIRRQGFQRLSLHYENYRSLVKAFEKVESLQSLCLYGDERARIEHLVETPRNLTLPECLTQRLHSLVLETVSVYKGSLIRLLDSLISLRSLELRSVGFEDYGAKS</sequence>
<evidence type="ECO:0000259" key="1">
    <source>
        <dbReference type="PROSITE" id="PS50181"/>
    </source>
</evidence>
<dbReference type="EMBL" id="QKXC01000014">
    <property type="protein sequence ID" value="RBR26617.1"/>
    <property type="molecule type" value="Genomic_DNA"/>
</dbReference>
<proteinExistence type="predicted"/>
<accession>A0A366SBA4</accession>
<dbReference type="RefSeq" id="XP_031021208.1">
    <property type="nucleotide sequence ID" value="XM_031154765.1"/>
</dbReference>
<dbReference type="OrthoDB" id="5422579at2759"/>